<feature type="domain" description="Transposase IS4-like" evidence="1">
    <location>
        <begin position="16"/>
        <end position="243"/>
    </location>
</feature>
<dbReference type="GO" id="GO:0006313">
    <property type="term" value="P:DNA transposition"/>
    <property type="evidence" value="ECO:0007669"/>
    <property type="project" value="InterPro"/>
</dbReference>
<dbReference type="SUPFAM" id="SSF53098">
    <property type="entry name" value="Ribonuclease H-like"/>
    <property type="match status" value="1"/>
</dbReference>
<dbReference type="RefSeq" id="WP_308871866.1">
    <property type="nucleotide sequence ID" value="NZ_CP133217.1"/>
</dbReference>
<evidence type="ECO:0000313" key="2">
    <source>
        <dbReference type="EMBL" id="WML86424.1"/>
    </source>
</evidence>
<dbReference type="PANTHER" id="PTHR33258">
    <property type="entry name" value="TRANSPOSASE INSL FOR INSERTION SEQUENCE ELEMENT IS186A-RELATED"/>
    <property type="match status" value="1"/>
</dbReference>
<accession>A0AA51R170</accession>
<dbReference type="InterPro" id="IPR012337">
    <property type="entry name" value="RNaseH-like_sf"/>
</dbReference>
<dbReference type="AlphaFoldDB" id="A0AA51R170"/>
<dbReference type="GO" id="GO:0004803">
    <property type="term" value="F:transposase activity"/>
    <property type="evidence" value="ECO:0007669"/>
    <property type="project" value="InterPro"/>
</dbReference>
<dbReference type="PANTHER" id="PTHR33258:SF1">
    <property type="entry name" value="TRANSPOSASE INSL FOR INSERTION SEQUENCE ELEMENT IS186A-RELATED"/>
    <property type="match status" value="1"/>
</dbReference>
<evidence type="ECO:0000259" key="1">
    <source>
        <dbReference type="Pfam" id="PF01609"/>
    </source>
</evidence>
<organism evidence="2">
    <name type="scientific">Thiothrix subterranea</name>
    <dbReference type="NCBI Taxonomy" id="2735563"/>
    <lineage>
        <taxon>Bacteria</taxon>
        <taxon>Pseudomonadati</taxon>
        <taxon>Pseudomonadota</taxon>
        <taxon>Gammaproteobacteria</taxon>
        <taxon>Thiotrichales</taxon>
        <taxon>Thiotrichaceae</taxon>
        <taxon>Thiothrix</taxon>
    </lineage>
</organism>
<dbReference type="Pfam" id="PF01609">
    <property type="entry name" value="DDE_Tnp_1"/>
    <property type="match status" value="1"/>
</dbReference>
<sequence length="345" mass="39061">MLAGVFGLSEIVDSGKLRFIVIDGSTVQEPGATATTYRLHIAIDLINLSLHQVEITTDKEGENLDHYTLAAGDVVLIDRGYNQPKTLVPFIDRGGDVVLRYNAHSMNLYEDGEGDDAGRLVKIDWYTRLRKLGKRPSCVPVWLCHGNKRIQGYLHAIPLPEEKAAQARRKAKQRAKDKGRNPSVETLSLSEWVLIFTSLPPEVLCTTTASALYRVRWQVELVIKRLKSLLNVDELRAHKGSKLAELYLHGKLLYAAVLEKMTQSRFANAKRKLDNPRRLTDWRLWKTVADDLNAGIKACFPVDARFEDDNIKSLSERPRKRILQCLPNPLLVLLNQCREMGMSRV</sequence>
<proteinExistence type="predicted"/>
<reference evidence="2" key="1">
    <citation type="submission" date="2023-08" db="EMBL/GenBank/DDBJ databases">
        <title>New molecular markers tilS and rpoB for phylogenetic and monitoring studies of the genus Thiothrix biodiversity.</title>
        <authorList>
            <person name="Ravin N.V."/>
            <person name="Smolyakov D."/>
            <person name="Markov N.D."/>
            <person name="Beletsky A.V."/>
            <person name="Mardanov A.V."/>
            <person name="Rudenko T.S."/>
            <person name="Grabovich M.Y."/>
        </authorList>
    </citation>
    <scope>NUCLEOTIDE SEQUENCE</scope>
    <source>
        <strain evidence="2">DNT52</strain>
    </source>
</reference>
<dbReference type="Proteomes" id="UP001229862">
    <property type="component" value="Chromosome"/>
</dbReference>
<dbReference type="InterPro" id="IPR002559">
    <property type="entry name" value="Transposase_11"/>
</dbReference>
<name>A0AA51R170_9GAMM</name>
<dbReference type="GO" id="GO:0003677">
    <property type="term" value="F:DNA binding"/>
    <property type="evidence" value="ECO:0007669"/>
    <property type="project" value="InterPro"/>
</dbReference>
<protein>
    <submittedName>
        <fullName evidence="2">Transposase</fullName>
    </submittedName>
</protein>
<gene>
    <name evidence="2" type="ORF">RCG00_19305</name>
</gene>
<dbReference type="EMBL" id="CP133217">
    <property type="protein sequence ID" value="WML86424.1"/>
    <property type="molecule type" value="Genomic_DNA"/>
</dbReference>